<feature type="chain" id="PRO_5045144461" evidence="1">
    <location>
        <begin position="22"/>
        <end position="261"/>
    </location>
</feature>
<dbReference type="InterPro" id="IPR038670">
    <property type="entry name" value="HslJ-like_sf"/>
</dbReference>
<dbReference type="Proteomes" id="UP001601444">
    <property type="component" value="Unassembled WGS sequence"/>
</dbReference>
<dbReference type="EMBL" id="JBIAMX010000008">
    <property type="protein sequence ID" value="MFF0544225.1"/>
    <property type="molecule type" value="Genomic_DNA"/>
</dbReference>
<dbReference type="PANTHER" id="PTHR35535:SF2">
    <property type="entry name" value="DUF306 DOMAIN-CONTAINING PROTEIN"/>
    <property type="match status" value="1"/>
</dbReference>
<feature type="domain" description="DUF306" evidence="2">
    <location>
        <begin position="38"/>
        <end position="135"/>
    </location>
</feature>
<dbReference type="PANTHER" id="PTHR35535">
    <property type="entry name" value="HEAT SHOCK PROTEIN HSLJ"/>
    <property type="match status" value="1"/>
</dbReference>
<dbReference type="PROSITE" id="PS51257">
    <property type="entry name" value="PROKAR_LIPOPROTEIN"/>
    <property type="match status" value="1"/>
</dbReference>
<feature type="signal peptide" evidence="1">
    <location>
        <begin position="1"/>
        <end position="21"/>
    </location>
</feature>
<sequence>MTAARTTLTVLLALAAATAAACGSSGDDAGAGTATPMGHTYVSTAVEGTPIPGGGPMTLTFADGRLTADSGCNKATGTVDLADHVLRVEGMASTLMGCPGERGQADGWQDTFLKSSPTWRLDGDALTLTGAGSTVRLLDKKVATPDAPLTGTAWTVRSLLTPSGQVSSATIEEVRPNLTIDAMGNLTGFAGCNRMTGTAAVGPGENVSFAVATTRMMCAPEVMEVEADVLKALDGRTNATVDADTLTLRNDNGYGLVLRAG</sequence>
<evidence type="ECO:0000256" key="1">
    <source>
        <dbReference type="SAM" id="SignalP"/>
    </source>
</evidence>
<name>A0ABW6PP82_9NOCA</name>
<keyword evidence="4" id="KW-1185">Reference proteome</keyword>
<protein>
    <submittedName>
        <fullName evidence="3">META domain-containing protein</fullName>
    </submittedName>
</protein>
<dbReference type="Pfam" id="PF03724">
    <property type="entry name" value="META"/>
    <property type="match status" value="2"/>
</dbReference>
<evidence type="ECO:0000313" key="4">
    <source>
        <dbReference type="Proteomes" id="UP001601444"/>
    </source>
</evidence>
<dbReference type="InterPro" id="IPR005184">
    <property type="entry name" value="DUF306_Meta_HslJ"/>
</dbReference>
<evidence type="ECO:0000313" key="3">
    <source>
        <dbReference type="EMBL" id="MFF0544225.1"/>
    </source>
</evidence>
<evidence type="ECO:0000259" key="2">
    <source>
        <dbReference type="Pfam" id="PF03724"/>
    </source>
</evidence>
<organism evidence="3 4">
    <name type="scientific">Nocardia thailandica</name>
    <dbReference type="NCBI Taxonomy" id="257275"/>
    <lineage>
        <taxon>Bacteria</taxon>
        <taxon>Bacillati</taxon>
        <taxon>Actinomycetota</taxon>
        <taxon>Actinomycetes</taxon>
        <taxon>Mycobacteriales</taxon>
        <taxon>Nocardiaceae</taxon>
        <taxon>Nocardia</taxon>
    </lineage>
</organism>
<dbReference type="RefSeq" id="WP_387700832.1">
    <property type="nucleotide sequence ID" value="NZ_JBIAMX010000008.1"/>
</dbReference>
<gene>
    <name evidence="3" type="ORF">ACFYTF_15450</name>
</gene>
<proteinExistence type="predicted"/>
<dbReference type="InterPro" id="IPR053147">
    <property type="entry name" value="Hsp_HslJ-like"/>
</dbReference>
<accession>A0ABW6PP82</accession>
<dbReference type="Gene3D" id="2.40.128.270">
    <property type="match status" value="2"/>
</dbReference>
<reference evidence="3 4" key="1">
    <citation type="submission" date="2024-10" db="EMBL/GenBank/DDBJ databases">
        <title>The Natural Products Discovery Center: Release of the First 8490 Sequenced Strains for Exploring Actinobacteria Biosynthetic Diversity.</title>
        <authorList>
            <person name="Kalkreuter E."/>
            <person name="Kautsar S.A."/>
            <person name="Yang D."/>
            <person name="Bader C.D."/>
            <person name="Teijaro C.N."/>
            <person name="Fluegel L."/>
            <person name="Davis C.M."/>
            <person name="Simpson J.R."/>
            <person name="Lauterbach L."/>
            <person name="Steele A.D."/>
            <person name="Gui C."/>
            <person name="Meng S."/>
            <person name="Li G."/>
            <person name="Viehrig K."/>
            <person name="Ye F."/>
            <person name="Su P."/>
            <person name="Kiefer A.F."/>
            <person name="Nichols A."/>
            <person name="Cepeda A.J."/>
            <person name="Yan W."/>
            <person name="Fan B."/>
            <person name="Jiang Y."/>
            <person name="Adhikari A."/>
            <person name="Zheng C.-J."/>
            <person name="Schuster L."/>
            <person name="Cowan T.M."/>
            <person name="Smanski M.J."/>
            <person name="Chevrette M.G."/>
            <person name="De Carvalho L.P.S."/>
            <person name="Shen B."/>
        </authorList>
    </citation>
    <scope>NUCLEOTIDE SEQUENCE [LARGE SCALE GENOMIC DNA]</scope>
    <source>
        <strain evidence="3 4">NPDC004045</strain>
    </source>
</reference>
<keyword evidence="1" id="KW-0732">Signal</keyword>
<comment type="caution">
    <text evidence="3">The sequence shown here is derived from an EMBL/GenBank/DDBJ whole genome shotgun (WGS) entry which is preliminary data.</text>
</comment>
<feature type="domain" description="DUF306" evidence="2">
    <location>
        <begin position="147"/>
        <end position="256"/>
    </location>
</feature>